<keyword evidence="2" id="KW-0560">Oxidoreductase</keyword>
<dbReference type="PRINTS" id="PR00359">
    <property type="entry name" value="BP450"/>
</dbReference>
<evidence type="ECO:0000313" key="3">
    <source>
        <dbReference type="EMBL" id="SEF63515.1"/>
    </source>
</evidence>
<dbReference type="AlphaFoldDB" id="A0A1H5TL46"/>
<dbReference type="EMBL" id="FNUZ01000001">
    <property type="protein sequence ID" value="SEF63515.1"/>
    <property type="molecule type" value="Genomic_DNA"/>
</dbReference>
<proteinExistence type="inferred from homology"/>
<dbReference type="Gene3D" id="1.10.630.10">
    <property type="entry name" value="Cytochrome P450"/>
    <property type="match status" value="1"/>
</dbReference>
<keyword evidence="4" id="KW-1185">Reference proteome</keyword>
<accession>A0A1H5TL46</accession>
<organism evidence="3 4">
    <name type="scientific">Thalassococcus halodurans</name>
    <dbReference type="NCBI Taxonomy" id="373675"/>
    <lineage>
        <taxon>Bacteria</taxon>
        <taxon>Pseudomonadati</taxon>
        <taxon>Pseudomonadota</taxon>
        <taxon>Alphaproteobacteria</taxon>
        <taxon>Rhodobacterales</taxon>
        <taxon>Roseobacteraceae</taxon>
        <taxon>Thalassococcus</taxon>
    </lineage>
</organism>
<protein>
    <submittedName>
        <fullName evidence="3">Cytochrome P450</fullName>
    </submittedName>
</protein>
<dbReference type="InterPro" id="IPR017972">
    <property type="entry name" value="Cyt_P450_CS"/>
</dbReference>
<sequence>MTRPDDFTLPEAEDFDCPHAQFAHLRGHCPVAWSNDLGGFWAVTRHADACEVLENWKLFTTTVQNVVPPVATTQRRPPLHLDPPDNIPYRNAILRFLSPSRLKAWEPRVEQMVARFLDPWIANGGGDICAGFSFQLPIALLAEFFNLAPDQAERIRVVGAAFNMALQRQDMPELRARSDELYGIAEALIADRIAHPRDPDTDPTANLLAVRVDGEPLAHDLILGALRQFLLVGIIAPTTFIGSMAVHLARHPDHHKDLRDDPSRVNDATEELLRLYTPYRGFARTARQDTDLGGKTIKAGEAVAIVFTSANRDEAVFDDPHEYKLDRPARDLLTFGRGPHMCPGAPLARLLLQEVLRQLTSKTVKLTVVGDIEMTRWPEYGPLSVPLKVTPV</sequence>
<dbReference type="PANTHER" id="PTHR46696">
    <property type="entry name" value="P450, PUTATIVE (EUROFUNG)-RELATED"/>
    <property type="match status" value="1"/>
</dbReference>
<dbReference type="Proteomes" id="UP000236752">
    <property type="component" value="Unassembled WGS sequence"/>
</dbReference>
<dbReference type="PANTHER" id="PTHR46696:SF6">
    <property type="entry name" value="P450, PUTATIVE (EUROFUNG)-RELATED"/>
    <property type="match status" value="1"/>
</dbReference>
<dbReference type="SUPFAM" id="SSF48264">
    <property type="entry name" value="Cytochrome P450"/>
    <property type="match status" value="1"/>
</dbReference>
<dbReference type="RefSeq" id="WP_103909019.1">
    <property type="nucleotide sequence ID" value="NZ_FNUZ01000001.1"/>
</dbReference>
<dbReference type="InterPro" id="IPR036396">
    <property type="entry name" value="Cyt_P450_sf"/>
</dbReference>
<evidence type="ECO:0000313" key="4">
    <source>
        <dbReference type="Proteomes" id="UP000236752"/>
    </source>
</evidence>
<keyword evidence="2" id="KW-0408">Iron</keyword>
<dbReference type="GO" id="GO:0004497">
    <property type="term" value="F:monooxygenase activity"/>
    <property type="evidence" value="ECO:0007669"/>
    <property type="project" value="UniProtKB-KW"/>
</dbReference>
<reference evidence="3 4" key="1">
    <citation type="submission" date="2016-10" db="EMBL/GenBank/DDBJ databases">
        <authorList>
            <person name="de Groot N.N."/>
        </authorList>
    </citation>
    <scope>NUCLEOTIDE SEQUENCE [LARGE SCALE GENOMIC DNA]</scope>
    <source>
        <strain evidence="3 4">DSM 26915</strain>
    </source>
</reference>
<comment type="similarity">
    <text evidence="1 2">Belongs to the cytochrome P450 family.</text>
</comment>
<dbReference type="GO" id="GO:0005506">
    <property type="term" value="F:iron ion binding"/>
    <property type="evidence" value="ECO:0007669"/>
    <property type="project" value="InterPro"/>
</dbReference>
<dbReference type="InterPro" id="IPR001128">
    <property type="entry name" value="Cyt_P450"/>
</dbReference>
<evidence type="ECO:0000256" key="2">
    <source>
        <dbReference type="RuleBase" id="RU000461"/>
    </source>
</evidence>
<keyword evidence="2" id="KW-0479">Metal-binding</keyword>
<dbReference type="GO" id="GO:0020037">
    <property type="term" value="F:heme binding"/>
    <property type="evidence" value="ECO:0007669"/>
    <property type="project" value="InterPro"/>
</dbReference>
<dbReference type="PROSITE" id="PS00086">
    <property type="entry name" value="CYTOCHROME_P450"/>
    <property type="match status" value="1"/>
</dbReference>
<dbReference type="InterPro" id="IPR002397">
    <property type="entry name" value="Cyt_P450_B"/>
</dbReference>
<gene>
    <name evidence="3" type="ORF">SAMN04488045_0661</name>
</gene>
<dbReference type="Pfam" id="PF00067">
    <property type="entry name" value="p450"/>
    <property type="match status" value="1"/>
</dbReference>
<evidence type="ECO:0000256" key="1">
    <source>
        <dbReference type="ARBA" id="ARBA00010617"/>
    </source>
</evidence>
<keyword evidence="2" id="KW-0349">Heme</keyword>
<name>A0A1H5TL46_9RHOB</name>
<dbReference type="GO" id="GO:0016705">
    <property type="term" value="F:oxidoreductase activity, acting on paired donors, with incorporation or reduction of molecular oxygen"/>
    <property type="evidence" value="ECO:0007669"/>
    <property type="project" value="InterPro"/>
</dbReference>
<dbReference type="OrthoDB" id="9801155at2"/>
<keyword evidence="2" id="KW-0503">Monooxygenase</keyword>